<dbReference type="AlphaFoldDB" id="A0A4Y2C5A1"/>
<reference evidence="1 2" key="1">
    <citation type="journal article" date="2019" name="Sci. Rep.">
        <title>Orb-weaving spider Araneus ventricosus genome elucidates the spidroin gene catalogue.</title>
        <authorList>
            <person name="Kono N."/>
            <person name="Nakamura H."/>
            <person name="Ohtoshi R."/>
            <person name="Moran D.A.P."/>
            <person name="Shinohara A."/>
            <person name="Yoshida Y."/>
            <person name="Fujiwara M."/>
            <person name="Mori M."/>
            <person name="Tomita M."/>
            <person name="Arakawa K."/>
        </authorList>
    </citation>
    <scope>NUCLEOTIDE SEQUENCE [LARGE SCALE GENOMIC DNA]</scope>
</reference>
<dbReference type="Proteomes" id="UP000499080">
    <property type="component" value="Unassembled WGS sequence"/>
</dbReference>
<keyword evidence="2" id="KW-1185">Reference proteome</keyword>
<evidence type="ECO:0000313" key="2">
    <source>
        <dbReference type="Proteomes" id="UP000499080"/>
    </source>
</evidence>
<accession>A0A4Y2C5A1</accession>
<organism evidence="1 2">
    <name type="scientific">Araneus ventricosus</name>
    <name type="common">Orbweaver spider</name>
    <name type="synonym">Epeira ventricosa</name>
    <dbReference type="NCBI Taxonomy" id="182803"/>
    <lineage>
        <taxon>Eukaryota</taxon>
        <taxon>Metazoa</taxon>
        <taxon>Ecdysozoa</taxon>
        <taxon>Arthropoda</taxon>
        <taxon>Chelicerata</taxon>
        <taxon>Arachnida</taxon>
        <taxon>Araneae</taxon>
        <taxon>Araneomorphae</taxon>
        <taxon>Entelegynae</taxon>
        <taxon>Araneoidea</taxon>
        <taxon>Araneidae</taxon>
        <taxon>Araneus</taxon>
    </lineage>
</organism>
<comment type="caution">
    <text evidence="1">The sequence shown here is derived from an EMBL/GenBank/DDBJ whole genome shotgun (WGS) entry which is preliminary data.</text>
</comment>
<evidence type="ECO:0000313" key="1">
    <source>
        <dbReference type="EMBL" id="GBL98484.1"/>
    </source>
</evidence>
<dbReference type="EMBL" id="BGPR01000140">
    <property type="protein sequence ID" value="GBL98484.1"/>
    <property type="molecule type" value="Genomic_DNA"/>
</dbReference>
<name>A0A4Y2C5A1_ARAVE</name>
<proteinExistence type="predicted"/>
<protein>
    <submittedName>
        <fullName evidence="1">Uncharacterized protein</fullName>
    </submittedName>
</protein>
<sequence>MACCGEWDLPHKRGDNAQVSLLPAEDGVFPALEPSPSFSPFGYITTVASSSFLLLHHVSDTSPPPACLGCQPGPSLGTPRNMP</sequence>
<gene>
    <name evidence="1" type="ORF">AVEN_111611_1</name>
</gene>